<evidence type="ECO:0000313" key="2">
    <source>
        <dbReference type="Proteomes" id="UP000030960"/>
    </source>
</evidence>
<comment type="caution">
    <text evidence="1">The sequence shown here is derived from an EMBL/GenBank/DDBJ whole genome shotgun (WGS) entry which is preliminary data.</text>
</comment>
<dbReference type="STRING" id="561184.SAMN05216376_10461"/>
<dbReference type="AlphaFoldDB" id="A0A0B3RSE8"/>
<dbReference type="EMBL" id="JSUQ01000021">
    <property type="protein sequence ID" value="KHQ50902.1"/>
    <property type="molecule type" value="Genomic_DNA"/>
</dbReference>
<accession>A0A0B3RSE8</accession>
<protein>
    <submittedName>
        <fullName evidence="1">3-dehydroquinate dehydratase</fullName>
    </submittedName>
</protein>
<dbReference type="InterPro" id="IPR018912">
    <property type="entry name" value="DUF2478"/>
</dbReference>
<evidence type="ECO:0000313" key="1">
    <source>
        <dbReference type="EMBL" id="KHQ50902.1"/>
    </source>
</evidence>
<dbReference type="Proteomes" id="UP000030960">
    <property type="component" value="Unassembled WGS sequence"/>
</dbReference>
<dbReference type="PATRIC" id="fig|1515334.3.peg.4639"/>
<dbReference type="Pfam" id="PF10649">
    <property type="entry name" value="DUF2478"/>
    <property type="match status" value="1"/>
</dbReference>
<dbReference type="RefSeq" id="WP_043145488.1">
    <property type="nucleotide sequence ID" value="NZ_AP022337.1"/>
</dbReference>
<sequence length="175" mass="18680">MTQIATLIMPGRGDTDELLYAFAQQMLARGYKVRGLVQINTEREGDHPCDMDVQVLPDGPVFRISQNLGSASRGCRLDPENLELSVAAVETSLAAGADLIVLNKFGKQEAAGRGFRDVLARAVADDIPVVVGLNAMNEQAFEDFAGGLADRCAPSIEALTSWALKALDASEDMVA</sequence>
<name>A0A0B3RSE8_9RHOB</name>
<gene>
    <name evidence="1" type="ORF">OA50_04614</name>
</gene>
<organism evidence="1 2">
    <name type="scientific">Mameliella alba</name>
    <dbReference type="NCBI Taxonomy" id="561184"/>
    <lineage>
        <taxon>Bacteria</taxon>
        <taxon>Pseudomonadati</taxon>
        <taxon>Pseudomonadota</taxon>
        <taxon>Alphaproteobacteria</taxon>
        <taxon>Rhodobacterales</taxon>
        <taxon>Roseobacteraceae</taxon>
        <taxon>Mameliella</taxon>
    </lineage>
</organism>
<reference evidence="1 2" key="1">
    <citation type="submission" date="2014-10" db="EMBL/GenBank/DDBJ databases">
        <title>Genome sequence of Ponticoccus sp. strain UMTAT08 isolated from clonal culture of toxic dinoflagellate Alexandrium tamiyavanichii.</title>
        <authorList>
            <person name="Gan H.Y."/>
            <person name="Muhd D.-D."/>
            <person name="Mohd Noor M.E."/>
            <person name="Yeong Y.S."/>
            <person name="Usup G."/>
        </authorList>
    </citation>
    <scope>NUCLEOTIDE SEQUENCE [LARGE SCALE GENOMIC DNA]</scope>
    <source>
        <strain evidence="1 2">UMTAT08</strain>
    </source>
</reference>
<proteinExistence type="predicted"/>
<keyword evidence="2" id="KW-1185">Reference proteome</keyword>